<dbReference type="KEGG" id="aqu:109584043"/>
<dbReference type="InterPro" id="IPR046496">
    <property type="entry name" value="DUF6589"/>
</dbReference>
<dbReference type="Pfam" id="PF20231">
    <property type="entry name" value="DUF6589"/>
    <property type="match status" value="1"/>
</dbReference>
<dbReference type="EnsemblMetazoa" id="XM_019999604.1">
    <property type="protein sequence ID" value="XP_019855163.1"/>
    <property type="gene ID" value="LOC109584043"/>
</dbReference>
<protein>
    <recommendedName>
        <fullName evidence="2">DUF6589 domain-containing protein</fullName>
    </recommendedName>
</protein>
<keyword evidence="1" id="KW-0175">Coiled coil</keyword>
<proteinExistence type="predicted"/>
<dbReference type="RefSeq" id="XP_019855163.1">
    <property type="nucleotide sequence ID" value="XM_019999604.1"/>
</dbReference>
<sequence>MAGKETCCLCSSAVSQGTWKTKRRKVTGESSKLTMKVLDTLSKRLYCRKFSCCIKDITNAYFCHKCRSLAQGLANLMTKMKSTENLLIPMIVKLFESIDSVSAMERKRKNYDNVLATKSRRISGEVIDEIQRENILLQKEGDKEVMQLMEEEGELFHREETQLLEEEGESEVILVVEGEGELLHREESQLEEEEGEREAMLLVEGEGELFHREEIQSLEEEGKSEVILVVEGEGELLHREESQLEEEEGEREVMLLVEGEGELLNREESQLEEEEEREVMQLVEGEGEVLHIEESELEEEESEVMQFVEREEEILQREEVPLMEDREVLSDKDDSEPSISVKIKWPSKERNHIIHTPWRRKCIKQLTRKNFRSFSTTVMSSSHTSDLFIKQLASKLRSEMKEISSENHSSILRDSHDSIRFFKWDRLFCELSTMMPTLIKLLLALVRDKSNTKRIILVCFIASILLKKRLGKMALLQRAVSVLLYGNGCTKQVYNCLQPLMVCLSHSGTLRLIDRLSQEHDIKVQEWSDSLRNNLKQHQVDQFGRPSNILLLSEYDDVEESDCINLEMTNNEEDQEDLIDNVVDETNDMRSMAKVIHNLDIDDCVDDILLQEAVPVTNVSSQCHDEVIIEDGSVQNVDQMDNDSEEWHGFKIVGDNLDKNFRRSFQRVDSQTVSQHYFHMYAVKDRVDMSHLSESPSDGAIDIAKLLPLETDHEQMTKEFSILISRFLVQNMKRFENNKKDVVWHIDHKYAAAMKVKSTIVPLGIEFKNENKIDEMSQIMDNLHKYVPTVQVIRKVSLPNGDTFEYNDTNMWKTLFGGDQLTVARARTAAYVRDDHDIASDKLHGLVPVIEDWHARMTFLKVIWKHLYTTRSASDRGTLFQLRNILHRTSVPSDPQDNMNAVEDFLEVVLVGHVIAAAEKVYVEGMTVNEVSEMIVNKFVKLRPNENAKSQDSINAYACELLTLSLIWFNFYDGIKEGDGERIIRIWKYLMVIFRKNGNRNYAKEAAALLISCNFTSSERIATQTITSRFVNTKGRAGCNLPCDLHMEHLNRRLKGIISKMESNVHRSSIERAAKAIGIVDEICRSFGDEMMTHKSDKHKKPSYEKDLNLILDVLREDDVFSVISNRKHKFVTVQQCMLESINNDNVADWIIDNIIPLFI</sequence>
<reference evidence="4" key="1">
    <citation type="journal article" date="2010" name="Nature">
        <title>The Amphimedon queenslandica genome and the evolution of animal complexity.</title>
        <authorList>
            <person name="Srivastava M."/>
            <person name="Simakov O."/>
            <person name="Chapman J."/>
            <person name="Fahey B."/>
            <person name="Gauthier M.E."/>
            <person name="Mitros T."/>
            <person name="Richards G.S."/>
            <person name="Conaco C."/>
            <person name="Dacre M."/>
            <person name="Hellsten U."/>
            <person name="Larroux C."/>
            <person name="Putnam N.H."/>
            <person name="Stanke M."/>
            <person name="Adamska M."/>
            <person name="Darling A."/>
            <person name="Degnan S.M."/>
            <person name="Oakley T.H."/>
            <person name="Plachetzki D.C."/>
            <person name="Zhai Y."/>
            <person name="Adamski M."/>
            <person name="Calcino A."/>
            <person name="Cummins S.F."/>
            <person name="Goodstein D.M."/>
            <person name="Harris C."/>
            <person name="Jackson D.J."/>
            <person name="Leys S.P."/>
            <person name="Shu S."/>
            <person name="Woodcroft B.J."/>
            <person name="Vervoort M."/>
            <person name="Kosik K.S."/>
            <person name="Manning G."/>
            <person name="Degnan B.M."/>
            <person name="Rokhsar D.S."/>
        </authorList>
    </citation>
    <scope>NUCLEOTIDE SEQUENCE [LARGE SCALE GENOMIC DNA]</scope>
</reference>
<accession>A0AAN0JEQ8</accession>
<organism evidence="3 4">
    <name type="scientific">Amphimedon queenslandica</name>
    <name type="common">Sponge</name>
    <dbReference type="NCBI Taxonomy" id="400682"/>
    <lineage>
        <taxon>Eukaryota</taxon>
        <taxon>Metazoa</taxon>
        <taxon>Porifera</taxon>
        <taxon>Demospongiae</taxon>
        <taxon>Heteroscleromorpha</taxon>
        <taxon>Haplosclerida</taxon>
        <taxon>Niphatidae</taxon>
        <taxon>Amphimedon</taxon>
    </lineage>
</organism>
<feature type="coiled-coil region" evidence="1">
    <location>
        <begin position="257"/>
        <end position="317"/>
    </location>
</feature>
<name>A0AAN0JEQ8_AMPQE</name>
<dbReference type="GeneID" id="109584043"/>
<evidence type="ECO:0000313" key="3">
    <source>
        <dbReference type="EnsemblMetazoa" id="XP_019855163.1"/>
    </source>
</evidence>
<reference evidence="3" key="2">
    <citation type="submission" date="2024-06" db="UniProtKB">
        <authorList>
            <consortium name="EnsemblMetazoa"/>
        </authorList>
    </citation>
    <scope>IDENTIFICATION</scope>
</reference>
<evidence type="ECO:0000256" key="1">
    <source>
        <dbReference type="SAM" id="Coils"/>
    </source>
</evidence>
<evidence type="ECO:0000259" key="2">
    <source>
        <dbReference type="Pfam" id="PF20231"/>
    </source>
</evidence>
<evidence type="ECO:0000313" key="4">
    <source>
        <dbReference type="Proteomes" id="UP000007879"/>
    </source>
</evidence>
<keyword evidence="4" id="KW-1185">Reference proteome</keyword>
<dbReference type="Proteomes" id="UP000007879">
    <property type="component" value="Unassembled WGS sequence"/>
</dbReference>
<dbReference type="AlphaFoldDB" id="A0AAN0JEQ8"/>
<feature type="domain" description="DUF6589" evidence="2">
    <location>
        <begin position="706"/>
        <end position="1099"/>
    </location>
</feature>